<dbReference type="InterPro" id="IPR052195">
    <property type="entry name" value="Bact_Alkyl/Aryl-Sulfatase"/>
</dbReference>
<dbReference type="InterPro" id="IPR029228">
    <property type="entry name" value="Alkyl_sulf_dimr"/>
</dbReference>
<name>A0A0A1UEG7_ENTIV</name>
<dbReference type="InterPro" id="IPR036527">
    <property type="entry name" value="SCP2_sterol-bd_dom_sf"/>
</dbReference>
<dbReference type="InterPro" id="IPR044097">
    <property type="entry name" value="Bds1/SdsA1_MBL-fold"/>
</dbReference>
<dbReference type="FunFam" id="3.60.15.30:FF:000001">
    <property type="entry name" value="Alkyl/aryl-sulfatase BDS1"/>
    <property type="match status" value="1"/>
</dbReference>
<dbReference type="Pfam" id="PF14863">
    <property type="entry name" value="Alkyl_sulf_dimr"/>
    <property type="match status" value="1"/>
</dbReference>
<dbReference type="InterPro" id="IPR001279">
    <property type="entry name" value="Metallo-B-lactamas"/>
</dbReference>
<dbReference type="EMBL" id="KB206169">
    <property type="protein sequence ID" value="ELP94878.1"/>
    <property type="molecule type" value="Genomic_DNA"/>
</dbReference>
<comment type="cofactor">
    <cofactor evidence="1">
        <name>Zn(2+)</name>
        <dbReference type="ChEBI" id="CHEBI:29105"/>
    </cofactor>
</comment>
<evidence type="ECO:0000313" key="7">
    <source>
        <dbReference type="EMBL" id="ELP94878.1"/>
    </source>
</evidence>
<dbReference type="Gene3D" id="3.30.1050.10">
    <property type="entry name" value="SCP2 sterol-binding domain"/>
    <property type="match status" value="1"/>
</dbReference>
<evidence type="ECO:0000256" key="4">
    <source>
        <dbReference type="ARBA" id="ARBA00022833"/>
    </source>
</evidence>
<dbReference type="InterPro" id="IPR001018">
    <property type="entry name" value="Beta-lactamase_class-B_CS"/>
</dbReference>
<dbReference type="InterPro" id="IPR036866">
    <property type="entry name" value="RibonucZ/Hydroxyglut_hydro"/>
</dbReference>
<dbReference type="SUPFAM" id="SSF56281">
    <property type="entry name" value="Metallo-hydrolase/oxidoreductase"/>
    <property type="match status" value="1"/>
</dbReference>
<dbReference type="InterPro" id="IPR038536">
    <property type="entry name" value="Alkyl/aryl-sulf_dimr_sf"/>
</dbReference>
<dbReference type="SUPFAM" id="SSF55718">
    <property type="entry name" value="SCP-like"/>
    <property type="match status" value="1"/>
</dbReference>
<dbReference type="CDD" id="cd07710">
    <property type="entry name" value="arylsulfatase_Sdsa1-like_MBL-fold"/>
    <property type="match status" value="1"/>
</dbReference>
<evidence type="ECO:0000259" key="6">
    <source>
        <dbReference type="SMART" id="SM00849"/>
    </source>
</evidence>
<dbReference type="GO" id="GO:0017001">
    <property type="term" value="P:antibiotic catabolic process"/>
    <property type="evidence" value="ECO:0007669"/>
    <property type="project" value="InterPro"/>
</dbReference>
<dbReference type="FunFam" id="1.25.40.880:FF:000001">
    <property type="entry name" value="SDS hydrolase SdsA1"/>
    <property type="match status" value="1"/>
</dbReference>
<evidence type="ECO:0000256" key="3">
    <source>
        <dbReference type="ARBA" id="ARBA00022801"/>
    </source>
</evidence>
<comment type="similarity">
    <text evidence="5">Belongs to the metallo-beta-lactamase superfamily. Type III sulfatase family.</text>
</comment>
<dbReference type="GO" id="GO:0046983">
    <property type="term" value="F:protein dimerization activity"/>
    <property type="evidence" value="ECO:0007669"/>
    <property type="project" value="InterPro"/>
</dbReference>
<dbReference type="Pfam" id="PF00753">
    <property type="entry name" value="Lactamase_B"/>
    <property type="match status" value="1"/>
</dbReference>
<dbReference type="InterPro" id="IPR029229">
    <property type="entry name" value="Alkyl_sulf_C"/>
</dbReference>
<keyword evidence="2" id="KW-0479">Metal-binding</keyword>
<gene>
    <name evidence="7" type="ORF">EIN_249120</name>
</gene>
<dbReference type="Proteomes" id="UP000014680">
    <property type="component" value="Unassembled WGS sequence"/>
</dbReference>
<dbReference type="GO" id="GO:0008270">
    <property type="term" value="F:zinc ion binding"/>
    <property type="evidence" value="ECO:0007669"/>
    <property type="project" value="InterPro"/>
</dbReference>
<evidence type="ECO:0000256" key="5">
    <source>
        <dbReference type="ARBA" id="ARBA00033751"/>
    </source>
</evidence>
<feature type="domain" description="Metallo-beta-lactamase" evidence="6">
    <location>
        <begin position="99"/>
        <end position="316"/>
    </location>
</feature>
<evidence type="ECO:0000256" key="1">
    <source>
        <dbReference type="ARBA" id="ARBA00001947"/>
    </source>
</evidence>
<dbReference type="AlphaFoldDB" id="A0A0A1UEG7"/>
<dbReference type="RefSeq" id="XP_004261649.1">
    <property type="nucleotide sequence ID" value="XM_004261601.1"/>
</dbReference>
<dbReference type="OrthoDB" id="449487at2759"/>
<dbReference type="PANTHER" id="PTHR43223">
    <property type="entry name" value="ALKYL/ARYL-SULFATASE"/>
    <property type="match status" value="1"/>
</dbReference>
<dbReference type="PROSITE" id="PS00743">
    <property type="entry name" value="BETA_LACTAMASE_B_1"/>
    <property type="match status" value="1"/>
</dbReference>
<dbReference type="Pfam" id="PF14864">
    <property type="entry name" value="Alkyl_sulf_C"/>
    <property type="match status" value="1"/>
</dbReference>
<accession>A0A0A1UEG7</accession>
<dbReference type="KEGG" id="eiv:EIN_249120"/>
<keyword evidence="4" id="KW-0862">Zinc</keyword>
<organism evidence="7 8">
    <name type="scientific">Entamoeba invadens IP1</name>
    <dbReference type="NCBI Taxonomy" id="370355"/>
    <lineage>
        <taxon>Eukaryota</taxon>
        <taxon>Amoebozoa</taxon>
        <taxon>Evosea</taxon>
        <taxon>Archamoebae</taxon>
        <taxon>Mastigamoebida</taxon>
        <taxon>Entamoebidae</taxon>
        <taxon>Entamoeba</taxon>
    </lineage>
</organism>
<protein>
    <recommendedName>
        <fullName evidence="6">Metallo-beta-lactamase domain-containing protein</fullName>
    </recommendedName>
</protein>
<dbReference type="GO" id="GO:0008800">
    <property type="term" value="F:beta-lactamase activity"/>
    <property type="evidence" value="ECO:0007669"/>
    <property type="project" value="InterPro"/>
</dbReference>
<dbReference type="SMART" id="SM00849">
    <property type="entry name" value="Lactamase_B"/>
    <property type="match status" value="1"/>
</dbReference>
<dbReference type="PANTHER" id="PTHR43223:SF1">
    <property type="entry name" value="ALKYL_ARYL-SULFATASE BDS1"/>
    <property type="match status" value="1"/>
</dbReference>
<sequence length="622" mass="70311">MASEFTKQANAKVFSELDFNDKRDFENAERGFIATYPDEYIPGKDYNSMCYNFKMTEFLDKECPETVNPSLWRQCQLNKKHGLFEVIKGKLYQIRGFDIANMSFIRGKSGWIVVDCTCTNEAAAAGLALLKKHIEDIPVSAVIITHSHGDHVGGYAGVSDGSVKVYQPKNCLKELVEENLLTGNAMDRRSIFMYGQNLPINPLGMVGCGLGHQLSHGVNSFHNQSSCIEVEGEKELEVDGIKIQFIETPGAEAPSEFVFYIPEFKAFCQAEEVNHLMHNLVTLRGAKVRSGQLWSYYIDQIIEKFGDDVEISFGSHNWPVWGNKEIVEFWEKQRDLYKFVHDQTIRYINMGYTPNEIPTLVKLPKSLEKEFYCRGYYGTLSHNIKAQYQLYLGFYDGNPASLDPLAPEEMGKKYLECFGEEKLIEIGKKAYTDGEYRWGVEVLNHVIFGNPKNVEARKVLADIYTQLGYAQESAVWRNIYLTGAFEIMGEKAKEFKANNTENLSIIVALTCPQLFEVMSTNIVPERIVDQSMIINFTFVDTKEVVCLVVKNCVVNVRTTLSKKANVSLTLTKMVLLGVIAKKVELKGLVMSGKVKCEGDPSCLMRLFGSVSTPERIFNIVEP</sequence>
<dbReference type="Gene3D" id="1.25.40.880">
    <property type="entry name" value="Alkyl sulfatase, dimerisation domain"/>
    <property type="match status" value="1"/>
</dbReference>
<proteinExistence type="inferred from homology"/>
<keyword evidence="8" id="KW-1185">Reference proteome</keyword>
<reference evidence="7 8" key="1">
    <citation type="submission" date="2012-10" db="EMBL/GenBank/DDBJ databases">
        <authorList>
            <person name="Zafar N."/>
            <person name="Inman J."/>
            <person name="Hall N."/>
            <person name="Lorenzi H."/>
            <person name="Caler E."/>
        </authorList>
    </citation>
    <scope>NUCLEOTIDE SEQUENCE [LARGE SCALE GENOMIC DNA]</scope>
    <source>
        <strain evidence="7 8">IP1</strain>
    </source>
</reference>
<dbReference type="GeneID" id="14894073"/>
<evidence type="ECO:0000256" key="2">
    <source>
        <dbReference type="ARBA" id="ARBA00022723"/>
    </source>
</evidence>
<evidence type="ECO:0000313" key="8">
    <source>
        <dbReference type="Proteomes" id="UP000014680"/>
    </source>
</evidence>
<keyword evidence="3" id="KW-0378">Hydrolase</keyword>
<dbReference type="GO" id="GO:0018909">
    <property type="term" value="P:dodecyl sulfate metabolic process"/>
    <property type="evidence" value="ECO:0007669"/>
    <property type="project" value="InterPro"/>
</dbReference>
<dbReference type="GO" id="GO:0018741">
    <property type="term" value="F:linear primary-alkylsulfatase activity"/>
    <property type="evidence" value="ECO:0007669"/>
    <property type="project" value="InterPro"/>
</dbReference>
<dbReference type="VEuPathDB" id="AmoebaDB:EIN_249120"/>
<dbReference type="OMA" id="YTHSHID"/>
<dbReference type="Gene3D" id="3.60.15.30">
    <property type="entry name" value="Metallo-beta-lactamase domain"/>
    <property type="match status" value="1"/>
</dbReference>